<comment type="caution">
    <text evidence="2">The sequence shown here is derived from an EMBL/GenBank/DDBJ whole genome shotgun (WGS) entry which is preliminary data.</text>
</comment>
<dbReference type="AlphaFoldDB" id="A0A367LFU1"/>
<keyword evidence="3" id="KW-1185">Reference proteome</keyword>
<proteinExistence type="predicted"/>
<reference evidence="2 3" key="1">
    <citation type="journal article" date="2015" name="BMC Genomics">
        <title>Insights from the genome of Ophiocordyceps polyrhachis-furcata to pathogenicity and host specificity in insect fungi.</title>
        <authorList>
            <person name="Wichadakul D."/>
            <person name="Kobmoo N."/>
            <person name="Ingsriswang S."/>
            <person name="Tangphatsornruang S."/>
            <person name="Chantasingh D."/>
            <person name="Luangsa-ard J.J."/>
            <person name="Eurwilaichitr L."/>
        </authorList>
    </citation>
    <scope>NUCLEOTIDE SEQUENCE [LARGE SCALE GENOMIC DNA]</scope>
    <source>
        <strain evidence="2 3">BCC 54312</strain>
    </source>
</reference>
<feature type="non-terminal residue" evidence="2">
    <location>
        <position position="1"/>
    </location>
</feature>
<protein>
    <submittedName>
        <fullName evidence="2">Uncharacterized protein</fullName>
    </submittedName>
</protein>
<name>A0A367LFU1_9HYPO</name>
<accession>A0A367LFU1</accession>
<sequence length="53" mass="5928">DGRRLPLPLKKYHYHYHYQLVADRASNSTTDRAHASYPPSVRLAGGEKDGGGF</sequence>
<dbReference type="Proteomes" id="UP000253664">
    <property type="component" value="Unassembled WGS sequence"/>
</dbReference>
<dbReference type="EMBL" id="LKCN02000007">
    <property type="protein sequence ID" value="RCI13122.1"/>
    <property type="molecule type" value="Genomic_DNA"/>
</dbReference>
<organism evidence="2 3">
    <name type="scientific">Ophiocordyceps polyrhachis-furcata BCC 54312</name>
    <dbReference type="NCBI Taxonomy" id="1330021"/>
    <lineage>
        <taxon>Eukaryota</taxon>
        <taxon>Fungi</taxon>
        <taxon>Dikarya</taxon>
        <taxon>Ascomycota</taxon>
        <taxon>Pezizomycotina</taxon>
        <taxon>Sordariomycetes</taxon>
        <taxon>Hypocreomycetidae</taxon>
        <taxon>Hypocreales</taxon>
        <taxon>Ophiocordycipitaceae</taxon>
        <taxon>Ophiocordyceps</taxon>
    </lineage>
</organism>
<feature type="region of interest" description="Disordered" evidence="1">
    <location>
        <begin position="25"/>
        <end position="53"/>
    </location>
</feature>
<evidence type="ECO:0000313" key="2">
    <source>
        <dbReference type="EMBL" id="RCI13122.1"/>
    </source>
</evidence>
<evidence type="ECO:0000256" key="1">
    <source>
        <dbReference type="SAM" id="MobiDB-lite"/>
    </source>
</evidence>
<evidence type="ECO:0000313" key="3">
    <source>
        <dbReference type="Proteomes" id="UP000253664"/>
    </source>
</evidence>
<gene>
    <name evidence="2" type="ORF">L249_1288</name>
</gene>